<dbReference type="PANTHER" id="PTHR31263">
    <property type="entry name" value="CELLULASE FAMILY PROTEIN (AFU_ORTHOLOGUE AFUA_5G14560)"/>
    <property type="match status" value="1"/>
</dbReference>
<dbReference type="OrthoDB" id="660759at2759"/>
<sequence>MRGSSSRAIDDFTTKLKGFGRGRGSTTADVEDPAAPATEASSSWFSKIGNALPSMAEAAAAAKAGDFNALSKAASSAQQGFQQGFSDITGKAKGMAKQASTTISENAISRERWMTFFGGALLGCFLMSLAFVFLPIVVLMPQKFALLFTLGSLCFLGSFSALRGHAAFARHLFSRSRLPFTLTYSLSMGGTLWASLIYRSYLLTIAFSAVQVSSLVLASQMRVDVVPVVVHSWREARAEPCYGHGLEGMQRMLQVRKQGIVTTILRHGLVAQASVGPCLMPRRSRENVFAVASLVDSALDFPFTCSFDISGQGVAYPVEARQWARQAVPESADMLMKWLALLGASAQGAWQQELPSLPLQTSGRYIVDSQGRRVRLHCVNWYGAHLPQLAANGLNRQTAGEIARTIVASGFNCVRLPFSLDGVVGNISRLPNPEVSLAANPAIQDVSPLELFDVTVHELTANGLMVILNNHVSTSMWCCSTTDQEGLWYTSAYPESAWLHALGLMTSRYKDNPLVVGFDLRNEIRPSGFAWPGWHTNDARTDWAAASVRGARRVLDANENMLIIISGVYFGLFLCQVPTYPVHTEVPFLRGRVVYTAHEYNWFNFHFLAREIIQIYCLVLAVVFVASWLLSALVRRGRRSPNPATQRILRYFYYIAGCTRCRCRSMRADERMVADGTSRRCGLEFTVAALLTALCALCLKVVPLFVHTCAFDGFMAATLCAVFAPTLALVSLVLWIRAAFLAFTQHLEPADLRTLRPSRPTLPLPENEEPVPSEPYQRSCTTTWHVKQCRSPGCVLLLVACVAFSGLSAIWVEFGSYEAFERELDFKWGFLLSGSAAAPVWLGEFGTNTESLWWEHMLRYLQKRDLDFAYWSVNGEKFNGEPESFGLFMENFIDVKQPWKLQQLQATMKMQIGPELSSSLS</sequence>
<evidence type="ECO:0000256" key="5">
    <source>
        <dbReference type="ARBA" id="ARBA00022989"/>
    </source>
</evidence>
<evidence type="ECO:0000313" key="9">
    <source>
        <dbReference type="EMBL" id="OLP91535.1"/>
    </source>
</evidence>
<keyword evidence="3" id="KW-0812">Transmembrane</keyword>
<keyword evidence="7" id="KW-0326">Glycosidase</keyword>
<accession>A0A1Q9D8M5</accession>
<protein>
    <submittedName>
        <fullName evidence="9">Endoglucanase</fullName>
    </submittedName>
</protein>
<name>A0A1Q9D8M5_SYMMI</name>
<gene>
    <name evidence="9" type="ORF">AK812_SmicGene26766</name>
</gene>
<comment type="subcellular location">
    <subcellularLocation>
        <location evidence="1">Membrane</location>
        <topology evidence="1">Multi-pass membrane protein</topology>
    </subcellularLocation>
</comment>
<evidence type="ECO:0000256" key="4">
    <source>
        <dbReference type="ARBA" id="ARBA00022801"/>
    </source>
</evidence>
<dbReference type="Pfam" id="PF04178">
    <property type="entry name" value="Got1"/>
    <property type="match status" value="1"/>
</dbReference>
<keyword evidence="4" id="KW-0378">Hydrolase</keyword>
<dbReference type="InterPro" id="IPR001547">
    <property type="entry name" value="Glyco_hydro_5"/>
</dbReference>
<evidence type="ECO:0000256" key="3">
    <source>
        <dbReference type="ARBA" id="ARBA00022692"/>
    </source>
</evidence>
<keyword evidence="10" id="KW-1185">Reference proteome</keyword>
<dbReference type="Gene3D" id="3.20.20.80">
    <property type="entry name" value="Glycosidases"/>
    <property type="match status" value="2"/>
</dbReference>
<dbReference type="InterPro" id="IPR007305">
    <property type="entry name" value="Vesicle_transpt_Got1/SFT2"/>
</dbReference>
<dbReference type="OMA" id="WHTNDAR"/>
<evidence type="ECO:0000256" key="2">
    <source>
        <dbReference type="ARBA" id="ARBA00005641"/>
    </source>
</evidence>
<dbReference type="Pfam" id="PF00150">
    <property type="entry name" value="Cellulase"/>
    <property type="match status" value="1"/>
</dbReference>
<dbReference type="PANTHER" id="PTHR31263:SF0">
    <property type="entry name" value="CELLULASE FAMILY PROTEIN (AFU_ORTHOLOGUE AFUA_5G14560)"/>
    <property type="match status" value="1"/>
</dbReference>
<dbReference type="EMBL" id="LSRX01000661">
    <property type="protein sequence ID" value="OLP91535.1"/>
    <property type="molecule type" value="Genomic_DNA"/>
</dbReference>
<dbReference type="SUPFAM" id="SSF51445">
    <property type="entry name" value="(Trans)glycosidases"/>
    <property type="match status" value="2"/>
</dbReference>
<dbReference type="GO" id="GO:0012505">
    <property type="term" value="C:endomembrane system"/>
    <property type="evidence" value="ECO:0007669"/>
    <property type="project" value="UniProtKB-ARBA"/>
</dbReference>
<proteinExistence type="inferred from homology"/>
<comment type="caution">
    <text evidence="9">The sequence shown here is derived from an EMBL/GenBank/DDBJ whole genome shotgun (WGS) entry which is preliminary data.</text>
</comment>
<comment type="similarity">
    <text evidence="2">Belongs to the glycosyl hydrolase 5 (cellulase A) family.</text>
</comment>
<evidence type="ECO:0000256" key="6">
    <source>
        <dbReference type="ARBA" id="ARBA00023136"/>
    </source>
</evidence>
<evidence type="ECO:0000259" key="8">
    <source>
        <dbReference type="Pfam" id="PF00150"/>
    </source>
</evidence>
<evidence type="ECO:0000256" key="1">
    <source>
        <dbReference type="ARBA" id="ARBA00004141"/>
    </source>
</evidence>
<dbReference type="GO" id="GO:0005737">
    <property type="term" value="C:cytoplasm"/>
    <property type="evidence" value="ECO:0007669"/>
    <property type="project" value="UniProtKB-ARBA"/>
</dbReference>
<keyword evidence="5" id="KW-1133">Transmembrane helix</keyword>
<dbReference type="GO" id="GO:0000272">
    <property type="term" value="P:polysaccharide catabolic process"/>
    <property type="evidence" value="ECO:0007669"/>
    <property type="project" value="InterPro"/>
</dbReference>
<keyword evidence="6" id="KW-0472">Membrane</keyword>
<dbReference type="GO" id="GO:0016192">
    <property type="term" value="P:vesicle-mediated transport"/>
    <property type="evidence" value="ECO:0007669"/>
    <property type="project" value="InterPro"/>
</dbReference>
<dbReference type="GO" id="GO:0004553">
    <property type="term" value="F:hydrolase activity, hydrolyzing O-glycosyl compounds"/>
    <property type="evidence" value="ECO:0007669"/>
    <property type="project" value="InterPro"/>
</dbReference>
<dbReference type="GO" id="GO:0016020">
    <property type="term" value="C:membrane"/>
    <property type="evidence" value="ECO:0007669"/>
    <property type="project" value="UniProtKB-SubCell"/>
</dbReference>
<organism evidence="9 10">
    <name type="scientific">Symbiodinium microadriaticum</name>
    <name type="common">Dinoflagellate</name>
    <name type="synonym">Zooxanthella microadriatica</name>
    <dbReference type="NCBI Taxonomy" id="2951"/>
    <lineage>
        <taxon>Eukaryota</taxon>
        <taxon>Sar</taxon>
        <taxon>Alveolata</taxon>
        <taxon>Dinophyceae</taxon>
        <taxon>Suessiales</taxon>
        <taxon>Symbiodiniaceae</taxon>
        <taxon>Symbiodinium</taxon>
    </lineage>
</organism>
<reference evidence="9 10" key="1">
    <citation type="submission" date="2016-02" db="EMBL/GenBank/DDBJ databases">
        <title>Genome analysis of coral dinoflagellate symbionts highlights evolutionary adaptations to a symbiotic lifestyle.</title>
        <authorList>
            <person name="Aranda M."/>
            <person name="Li Y."/>
            <person name="Liew Y.J."/>
            <person name="Baumgarten S."/>
            <person name="Simakov O."/>
            <person name="Wilson M."/>
            <person name="Piel J."/>
            <person name="Ashoor H."/>
            <person name="Bougouffa S."/>
            <person name="Bajic V.B."/>
            <person name="Ryu T."/>
            <person name="Ravasi T."/>
            <person name="Bayer T."/>
            <person name="Micklem G."/>
            <person name="Kim H."/>
            <person name="Bhak J."/>
            <person name="Lajeunesse T.C."/>
            <person name="Voolstra C.R."/>
        </authorList>
    </citation>
    <scope>NUCLEOTIDE SEQUENCE [LARGE SCALE GENOMIC DNA]</scope>
    <source>
        <strain evidence="9 10">CCMP2467</strain>
    </source>
</reference>
<evidence type="ECO:0000256" key="7">
    <source>
        <dbReference type="ARBA" id="ARBA00023295"/>
    </source>
</evidence>
<dbReference type="Proteomes" id="UP000186817">
    <property type="component" value="Unassembled WGS sequence"/>
</dbReference>
<dbReference type="InterPro" id="IPR017853">
    <property type="entry name" value="GH"/>
</dbReference>
<dbReference type="AlphaFoldDB" id="A0A1Q9D8M5"/>
<evidence type="ECO:0000313" key="10">
    <source>
        <dbReference type="Proteomes" id="UP000186817"/>
    </source>
</evidence>
<feature type="domain" description="Glycoside hydrolase family 5" evidence="8">
    <location>
        <begin position="394"/>
        <end position="604"/>
    </location>
</feature>